<comment type="similarity">
    <text evidence="1 6">Belongs to the glutaminase family.</text>
</comment>
<comment type="subunit">
    <text evidence="2 6">Homotetramer.</text>
</comment>
<dbReference type="Pfam" id="PF04960">
    <property type="entry name" value="Glutaminase"/>
    <property type="match status" value="1"/>
</dbReference>
<organism evidence="7 8">
    <name type="scientific">Floridaenema evergladense BLCC-F167</name>
    <dbReference type="NCBI Taxonomy" id="3153639"/>
    <lineage>
        <taxon>Bacteria</taxon>
        <taxon>Bacillati</taxon>
        <taxon>Cyanobacteriota</taxon>
        <taxon>Cyanophyceae</taxon>
        <taxon>Oscillatoriophycideae</taxon>
        <taxon>Aerosakkonematales</taxon>
        <taxon>Aerosakkonemataceae</taxon>
        <taxon>Floridanema</taxon>
        <taxon>Floridanema evergladense</taxon>
    </lineage>
</organism>
<dbReference type="EMBL" id="JBHFNT010000176">
    <property type="protein sequence ID" value="MFB2836809.1"/>
    <property type="molecule type" value="Genomic_DNA"/>
</dbReference>
<dbReference type="PANTHER" id="PTHR12544:SF29">
    <property type="entry name" value="GLUTAMINASE"/>
    <property type="match status" value="1"/>
</dbReference>
<dbReference type="SUPFAM" id="SSF56601">
    <property type="entry name" value="beta-lactamase/transpeptidase-like"/>
    <property type="match status" value="1"/>
</dbReference>
<evidence type="ECO:0000256" key="4">
    <source>
        <dbReference type="ARBA" id="ARBA00022801"/>
    </source>
</evidence>
<dbReference type="PANTHER" id="PTHR12544">
    <property type="entry name" value="GLUTAMINASE"/>
    <property type="match status" value="1"/>
</dbReference>
<comment type="caution">
    <text evidence="7">The sequence shown here is derived from an EMBL/GenBank/DDBJ whole genome shotgun (WGS) entry which is preliminary data.</text>
</comment>
<feature type="binding site" evidence="6">
    <location>
        <position position="71"/>
    </location>
    <ligand>
        <name>substrate</name>
    </ligand>
</feature>
<evidence type="ECO:0000256" key="5">
    <source>
        <dbReference type="ARBA" id="ARBA00049534"/>
    </source>
</evidence>
<dbReference type="HAMAP" id="MF_00313">
    <property type="entry name" value="Glutaminase"/>
    <property type="match status" value="1"/>
</dbReference>
<dbReference type="InterPro" id="IPR012338">
    <property type="entry name" value="Beta-lactam/transpept-like"/>
</dbReference>
<reference evidence="7 8" key="1">
    <citation type="submission" date="2024-09" db="EMBL/GenBank/DDBJ databases">
        <title>Floridaenema gen nov. (Aerosakkonemataceae, Aerosakkonematales ord. nov., Cyanobacteria) from benthic tropical and subtropical fresh waters, with the description of four new species.</title>
        <authorList>
            <person name="Moretto J.A."/>
            <person name="Berthold D.E."/>
            <person name="Lefler F.W."/>
            <person name="Huang I.-S."/>
            <person name="Laughinghouse H. IV."/>
        </authorList>
    </citation>
    <scope>NUCLEOTIDE SEQUENCE [LARGE SCALE GENOMIC DNA]</scope>
    <source>
        <strain evidence="7 8">BLCC-F167</strain>
    </source>
</reference>
<evidence type="ECO:0000256" key="2">
    <source>
        <dbReference type="ARBA" id="ARBA00011881"/>
    </source>
</evidence>
<dbReference type="GO" id="GO:0004359">
    <property type="term" value="F:glutaminase activity"/>
    <property type="evidence" value="ECO:0007669"/>
    <property type="project" value="UniProtKB-EC"/>
</dbReference>
<feature type="binding site" evidence="6">
    <location>
        <position position="174"/>
    </location>
    <ligand>
        <name>substrate</name>
    </ligand>
</feature>
<name>A0ABV4WNZ0_9CYAN</name>
<evidence type="ECO:0000256" key="6">
    <source>
        <dbReference type="HAMAP-Rule" id="MF_00313"/>
    </source>
</evidence>
<dbReference type="NCBIfam" id="TIGR03814">
    <property type="entry name" value="Gln_ase"/>
    <property type="match status" value="1"/>
</dbReference>
<dbReference type="EC" id="3.5.1.2" evidence="3 6"/>
<evidence type="ECO:0000313" key="7">
    <source>
        <dbReference type="EMBL" id="MFB2836809.1"/>
    </source>
</evidence>
<keyword evidence="6" id="KW-0007">Acetylation</keyword>
<dbReference type="Gene3D" id="3.40.710.10">
    <property type="entry name" value="DD-peptidase/beta-lactamase superfamily"/>
    <property type="match status" value="1"/>
</dbReference>
<accession>A0ABV4WNZ0</accession>
<feature type="binding site" evidence="6">
    <location>
        <position position="197"/>
    </location>
    <ligand>
        <name>substrate</name>
    </ligand>
</feature>
<feature type="binding site" evidence="6">
    <location>
        <position position="260"/>
    </location>
    <ligand>
        <name>substrate</name>
    </ligand>
</feature>
<protein>
    <recommendedName>
        <fullName evidence="3 6">Glutaminase</fullName>
        <ecNumber evidence="3 6">3.5.1.2</ecNumber>
    </recommendedName>
</protein>
<keyword evidence="8" id="KW-1185">Reference proteome</keyword>
<dbReference type="Proteomes" id="UP001576780">
    <property type="component" value="Unassembled WGS sequence"/>
</dbReference>
<comment type="catalytic activity">
    <reaction evidence="5 6">
        <text>L-glutamine + H2O = L-glutamate + NH4(+)</text>
        <dbReference type="Rhea" id="RHEA:15889"/>
        <dbReference type="ChEBI" id="CHEBI:15377"/>
        <dbReference type="ChEBI" id="CHEBI:28938"/>
        <dbReference type="ChEBI" id="CHEBI:29985"/>
        <dbReference type="ChEBI" id="CHEBI:58359"/>
        <dbReference type="EC" id="3.5.1.2"/>
    </reaction>
</comment>
<dbReference type="RefSeq" id="WP_413279174.1">
    <property type="nucleotide sequence ID" value="NZ_JBHFNT010000176.1"/>
</dbReference>
<sequence>MMNSAKLSNLTQAQLESLAVQARSYSQGGRLPDYIPLLAQVNPEWFAVEINCTNGQSFRFGETEIPFVLMSVIKPFVLLCLLEEMGKEGVFSHVGMQPSDQPFYSMEQLEADKGWPRNPMINSGAIALASLLPGDDGFSCCENLRQWLNERAGSNLVLDKAMLNSVVAAGGGRNRSIAKVMFESGFLNSPEIAIDTYNHICCLAGNVSDLANLGMLLVTEKGGISSENRQIVNALMMTCGLYEASASFAVKVGLPTKSGVSGALLSIVPSAGAIACYSPALDHIGNSKAGIFFLEKFTNFLNLSVFI</sequence>
<feature type="binding site" evidence="6">
    <location>
        <position position="242"/>
    </location>
    <ligand>
        <name>substrate</name>
    </ligand>
</feature>
<gene>
    <name evidence="6 7" type="primary">glsA</name>
    <name evidence="7" type="ORF">ACE1CA_19955</name>
</gene>
<keyword evidence="4 6" id="KW-0378">Hydrolase</keyword>
<dbReference type="InterPro" id="IPR015868">
    <property type="entry name" value="Glutaminase"/>
</dbReference>
<evidence type="ECO:0000256" key="3">
    <source>
        <dbReference type="ARBA" id="ARBA00012918"/>
    </source>
</evidence>
<evidence type="ECO:0000313" key="8">
    <source>
        <dbReference type="Proteomes" id="UP001576780"/>
    </source>
</evidence>
<proteinExistence type="inferred from homology"/>
<evidence type="ECO:0000256" key="1">
    <source>
        <dbReference type="ARBA" id="ARBA00011076"/>
    </source>
</evidence>
<feature type="binding site" evidence="6">
    <location>
        <position position="122"/>
    </location>
    <ligand>
        <name>substrate</name>
    </ligand>
</feature>
<comment type="caution">
    <text evidence="6">Lacks conserved residue(s) required for the propagation of feature annotation.</text>
</comment>